<dbReference type="AlphaFoldDB" id="A0AAW3CBU9"/>
<feature type="transmembrane region" description="Helical" evidence="2">
    <location>
        <begin position="82"/>
        <end position="103"/>
    </location>
</feature>
<dbReference type="Pfam" id="PF07344">
    <property type="entry name" value="Amastin"/>
    <property type="match status" value="1"/>
</dbReference>
<dbReference type="EMBL" id="JBAMZN010000001">
    <property type="protein sequence ID" value="KAL0531231.1"/>
    <property type="molecule type" value="Genomic_DNA"/>
</dbReference>
<dbReference type="Proteomes" id="UP001501274">
    <property type="component" value="Unassembled WGS sequence"/>
</dbReference>
<evidence type="ECO:0000256" key="1">
    <source>
        <dbReference type="SAM" id="MobiDB-lite"/>
    </source>
</evidence>
<dbReference type="PANTHER" id="PTHR33297">
    <property type="entry name" value="AMASTIN-LIKE SURFACE PROTEIN-LIKE PROTEIN-RELATED"/>
    <property type="match status" value="1"/>
</dbReference>
<feature type="transmembrane region" description="Helical" evidence="2">
    <location>
        <begin position="110"/>
        <end position="132"/>
    </location>
</feature>
<reference evidence="3 4" key="1">
    <citation type="submission" date="2024-02" db="EMBL/GenBank/DDBJ databases">
        <title>FIRST GENOME SEQUENCES OF Leishmania (Viannia) shawi, Leishmania (Viannia) lindenbergi AND Leishmania (Viannia) utingensis.</title>
        <authorList>
            <person name="Resadore F."/>
            <person name="Custodio M.G.F."/>
            <person name="Boite M.C."/>
            <person name="Cupolillo E."/>
            <person name="Ferreira G.E.M."/>
        </authorList>
    </citation>
    <scope>NUCLEOTIDE SEQUENCE [LARGE SCALE GENOMIC DNA]</scope>
    <source>
        <strain evidence="3 4">MDAS/BR/1979/M5533</strain>
    </source>
</reference>
<comment type="caution">
    <text evidence="3">The sequence shown here is derived from an EMBL/GenBank/DDBJ whole genome shotgun (WGS) entry which is preliminary data.</text>
</comment>
<dbReference type="PANTHER" id="PTHR33297:SF4">
    <property type="entry name" value="AMASTIN"/>
    <property type="match status" value="1"/>
</dbReference>
<organism evidence="3 4">
    <name type="scientific">Leishmania naiffi</name>
    <dbReference type="NCBI Taxonomy" id="5678"/>
    <lineage>
        <taxon>Eukaryota</taxon>
        <taxon>Discoba</taxon>
        <taxon>Euglenozoa</taxon>
        <taxon>Kinetoplastea</taxon>
        <taxon>Metakinetoplastina</taxon>
        <taxon>Trypanosomatida</taxon>
        <taxon>Trypanosomatidae</taxon>
        <taxon>Leishmaniinae</taxon>
        <taxon>Leishmania</taxon>
        <taxon>Leishmania naiffi species complex</taxon>
    </lineage>
</organism>
<protein>
    <submittedName>
        <fullName evidence="3">Amastin surface glycoprotein</fullName>
    </submittedName>
</protein>
<feature type="region of interest" description="Disordered" evidence="1">
    <location>
        <begin position="180"/>
        <end position="206"/>
    </location>
</feature>
<feature type="transmembrane region" description="Helical" evidence="2">
    <location>
        <begin position="152"/>
        <end position="176"/>
    </location>
</feature>
<proteinExistence type="predicted"/>
<keyword evidence="2" id="KW-0812">Transmembrane</keyword>
<sequence>MAWTLGLLIYAVVQFVAFFCVLVATPIDMFFFRSTISTSFPKRCITLWGSKLSCSSTMYSVYSDILWALCPARRDRFRAAQAFALISIFVYGAAFVLGAIMLFCYRWLRWVCLTLNVVGAVTVFIVWVAMAVTYNKNDGDDCILVKTFFTYGAGFVLLLLAWLLDIANIPVLLLLCREGDSGESGKATEKKSQECEEETKEKERQD</sequence>
<keyword evidence="2" id="KW-0472">Membrane</keyword>
<keyword evidence="2" id="KW-1133">Transmembrane helix</keyword>
<gene>
    <name evidence="3" type="ORF">Q4I28_000170</name>
</gene>
<dbReference type="InterPro" id="IPR009944">
    <property type="entry name" value="Amastin"/>
</dbReference>
<name>A0AAW3CBU9_9TRYP</name>
<evidence type="ECO:0000313" key="3">
    <source>
        <dbReference type="EMBL" id="KAL0531231.1"/>
    </source>
</evidence>
<feature type="compositionally biased region" description="Basic and acidic residues" evidence="1">
    <location>
        <begin position="186"/>
        <end position="206"/>
    </location>
</feature>
<evidence type="ECO:0000256" key="2">
    <source>
        <dbReference type="SAM" id="Phobius"/>
    </source>
</evidence>
<feature type="transmembrane region" description="Helical" evidence="2">
    <location>
        <begin position="6"/>
        <end position="32"/>
    </location>
</feature>
<accession>A0AAW3CBU9</accession>
<evidence type="ECO:0000313" key="4">
    <source>
        <dbReference type="Proteomes" id="UP001501274"/>
    </source>
</evidence>
<keyword evidence="4" id="KW-1185">Reference proteome</keyword>